<accession>A0ABY1QUS6</accession>
<dbReference type="InterPro" id="IPR001036">
    <property type="entry name" value="Acrflvin-R"/>
</dbReference>
<gene>
    <name evidence="2" type="ORF">SAMN06295970_1411</name>
</gene>
<dbReference type="EMBL" id="FXUL01000041">
    <property type="protein sequence ID" value="SMP81012.1"/>
    <property type="molecule type" value="Genomic_DNA"/>
</dbReference>
<keyword evidence="3" id="KW-1185">Reference proteome</keyword>
<evidence type="ECO:0000256" key="1">
    <source>
        <dbReference type="SAM" id="Phobius"/>
    </source>
</evidence>
<name>A0ABY1QUS6_9BURK</name>
<evidence type="ECO:0000313" key="3">
    <source>
        <dbReference type="Proteomes" id="UP001158049"/>
    </source>
</evidence>
<dbReference type="RefSeq" id="WP_283445591.1">
    <property type="nucleotide sequence ID" value="NZ_FXUL01000041.1"/>
</dbReference>
<proteinExistence type="predicted"/>
<protein>
    <submittedName>
        <fullName evidence="2">AcrB/AcrD/AcrF family protein</fullName>
    </submittedName>
</protein>
<feature type="non-terminal residue" evidence="2">
    <location>
        <position position="75"/>
    </location>
</feature>
<keyword evidence="1" id="KW-1133">Transmembrane helix</keyword>
<sequence length="75" mass="8830">MFDRIIKFAIEQRWLVMLLVAMLAALGIYNYQKLPLDALPDISLTLPRFHVQQKSINFYVHGGRDERRNRSKEAI</sequence>
<comment type="caution">
    <text evidence="2">The sequence shown here is derived from an EMBL/GenBank/DDBJ whole genome shotgun (WGS) entry which is preliminary data.</text>
</comment>
<feature type="transmembrane region" description="Helical" evidence="1">
    <location>
        <begin position="12"/>
        <end position="31"/>
    </location>
</feature>
<keyword evidence="1" id="KW-0812">Transmembrane</keyword>
<reference evidence="2 3" key="1">
    <citation type="submission" date="2017-05" db="EMBL/GenBank/DDBJ databases">
        <authorList>
            <person name="Varghese N."/>
            <person name="Submissions S."/>
        </authorList>
    </citation>
    <scope>NUCLEOTIDE SEQUENCE [LARGE SCALE GENOMIC DNA]</scope>
    <source>
        <strain evidence="2 3">DSM 26001</strain>
    </source>
</reference>
<dbReference type="Pfam" id="PF00873">
    <property type="entry name" value="ACR_tran"/>
    <property type="match status" value="1"/>
</dbReference>
<keyword evidence="1" id="KW-0472">Membrane</keyword>
<evidence type="ECO:0000313" key="2">
    <source>
        <dbReference type="EMBL" id="SMP81012.1"/>
    </source>
</evidence>
<organism evidence="2 3">
    <name type="scientific">Noviherbaspirillum suwonense</name>
    <dbReference type="NCBI Taxonomy" id="1224511"/>
    <lineage>
        <taxon>Bacteria</taxon>
        <taxon>Pseudomonadati</taxon>
        <taxon>Pseudomonadota</taxon>
        <taxon>Betaproteobacteria</taxon>
        <taxon>Burkholderiales</taxon>
        <taxon>Oxalobacteraceae</taxon>
        <taxon>Noviherbaspirillum</taxon>
    </lineage>
</organism>
<dbReference type="Proteomes" id="UP001158049">
    <property type="component" value="Unassembled WGS sequence"/>
</dbReference>